<evidence type="ECO:0000313" key="7">
    <source>
        <dbReference type="EMBL" id="EKM84213.1"/>
    </source>
</evidence>
<evidence type="ECO:0000259" key="6">
    <source>
        <dbReference type="SMART" id="SM01313"/>
    </source>
</evidence>
<dbReference type="InterPro" id="IPR048628">
    <property type="entry name" value="Sec3_C"/>
</dbReference>
<evidence type="ECO:0000256" key="5">
    <source>
        <dbReference type="SAM" id="MobiDB-lite"/>
    </source>
</evidence>
<name>K5XKZ2_AGABU</name>
<dbReference type="Pfam" id="PF09763">
    <property type="entry name" value="Sec3_CC"/>
    <property type="match status" value="1"/>
</dbReference>
<evidence type="ECO:0000256" key="3">
    <source>
        <dbReference type="ARBA" id="ARBA00022483"/>
    </source>
</evidence>
<dbReference type="InterPro" id="IPR028258">
    <property type="entry name" value="Sec3-PIP2_bind"/>
</dbReference>
<dbReference type="STRING" id="597362.K5XKZ2"/>
<accession>K5XKZ2</accession>
<dbReference type="GO" id="GO:0000145">
    <property type="term" value="C:exocyst"/>
    <property type="evidence" value="ECO:0007669"/>
    <property type="project" value="InterPro"/>
</dbReference>
<dbReference type="GO" id="GO:0005886">
    <property type="term" value="C:plasma membrane"/>
    <property type="evidence" value="ECO:0007669"/>
    <property type="project" value="TreeGrafter"/>
</dbReference>
<dbReference type="InParanoid" id="K5XKZ2"/>
<dbReference type="CDD" id="cd13315">
    <property type="entry name" value="PH_Sec3"/>
    <property type="match status" value="1"/>
</dbReference>
<comment type="similarity">
    <text evidence="1">Belongs to the SEC3 family.</text>
</comment>
<dbReference type="Proteomes" id="UP000008493">
    <property type="component" value="Unassembled WGS sequence"/>
</dbReference>
<feature type="region of interest" description="Disordered" evidence="5">
    <location>
        <begin position="459"/>
        <end position="505"/>
    </location>
</feature>
<dbReference type="AlphaFoldDB" id="K5XKZ2"/>
<dbReference type="eggNOG" id="KOG2148">
    <property type="taxonomic scope" value="Eukaryota"/>
</dbReference>
<sequence>MADIKQSIIASVFSRRNATGNFEETYVSHIKIWEDAGPEGRKARYILLSQASNGNGFLHKSKHNNNGSFSVGKTWRLAELRGLQALGPLAFNITLSRTYKWQTESAIDQNNFLSALIRLFRQFSGTSASLRLEGIADPDAETLDRLIAGGSDVVNVNGHLDGETGDEVESAQDTLASVEEMIEGYEWASDDVIGRKIARGAADLIEARLLDELMALEKANIHSFLESDDRVGLVMKFMDDALAELDNLDGLISSYKIHLNAVNDDISHIQSQNRGLQVQTQNQRALMNEIRNLLQTVQVDSDALVTLAQESLEQSQSISKLELAASELYKALQAGRDTDIAATMERLQEYRTHNAQFCRRIHDFLTIMFTAQAKLLLGETNGLTKQKRGSRQTIIQHQDIEEYLGRYCGLMLYVKEMDEAIYGRLCAAYFSASSELHGTQIKALLGAYLGLVKKASEEDGEYSNSTGSSGKAQSGMRRAGTLIRSPMESRNKDKDKSSSSTRMTSDGDLRVSEVFLLVLEQINPLSHQENAFMGDFLQINSLNHDTALTFADYMALDHYFRRQAARSNSLSSATVKLVRGAMDLIFGFLPLEIKGWLEKALEKDPIEIVGVLAILEKFIADADEKGNLFLFNFLGKQYTRLKGVFDRHINDQVKSIEQTKLTFKKRKGVAPFIKQFPNYIQRVESQLIATGADESGLGVRENVDAAYNKIANKIFETLKVIANMGGDEEDKGQLTYHVVIIENMHYFISDTAKMNIGSVGSFANKAKSLYDENLEAYIKILFRRSFGKIIDYFEGMERLLRTLASPSDITTNSTYNKHAFRKIVKEYTIKDLRKHVDAMNKLVQKHFIDASVVNQGNASQDVADEGVGRTVLLGVWRTCEEELVKLTEGWTEKVSQCYGEGVGLEFNAADVEQAFKRYKTEP</sequence>
<gene>
    <name evidence="7" type="ORF">AGABI1DRAFT_31925</name>
</gene>
<keyword evidence="8" id="KW-1185">Reference proteome</keyword>
<dbReference type="HOGENOM" id="CLU_002075_0_0_1"/>
<dbReference type="RefSeq" id="XP_007324941.1">
    <property type="nucleotide sequence ID" value="XM_007324879.1"/>
</dbReference>
<feature type="compositionally biased region" description="Polar residues" evidence="5">
    <location>
        <begin position="462"/>
        <end position="472"/>
    </location>
</feature>
<dbReference type="GO" id="GO:0006887">
    <property type="term" value="P:exocytosis"/>
    <property type="evidence" value="ECO:0007669"/>
    <property type="project" value="UniProtKB-KW"/>
</dbReference>
<keyword evidence="3" id="KW-0268">Exocytosis</keyword>
<dbReference type="EMBL" id="JH971385">
    <property type="protein sequence ID" value="EKM84213.1"/>
    <property type="molecule type" value="Genomic_DNA"/>
</dbReference>
<evidence type="ECO:0000256" key="4">
    <source>
        <dbReference type="ARBA" id="ARBA00023054"/>
    </source>
</evidence>
<dbReference type="PANTHER" id="PTHR16092">
    <property type="entry name" value="SEC3/SYNTAXIN-RELATED"/>
    <property type="match status" value="1"/>
</dbReference>
<organism evidence="7 8">
    <name type="scientific">Agaricus bisporus var. burnettii (strain JB137-S8 / ATCC MYA-4627 / FGSC 10392)</name>
    <name type="common">White button mushroom</name>
    <dbReference type="NCBI Taxonomy" id="597362"/>
    <lineage>
        <taxon>Eukaryota</taxon>
        <taxon>Fungi</taxon>
        <taxon>Dikarya</taxon>
        <taxon>Basidiomycota</taxon>
        <taxon>Agaricomycotina</taxon>
        <taxon>Agaricomycetes</taxon>
        <taxon>Agaricomycetidae</taxon>
        <taxon>Agaricales</taxon>
        <taxon>Agaricineae</taxon>
        <taxon>Agaricaceae</taxon>
        <taxon>Agaricus</taxon>
    </lineage>
</organism>
<dbReference type="Pfam" id="PF20654">
    <property type="entry name" value="Sec3_C-term"/>
    <property type="match status" value="1"/>
</dbReference>
<dbReference type="KEGG" id="abp:AGABI1DRAFT31925"/>
<dbReference type="InterPro" id="IPR019160">
    <property type="entry name" value="Sec3_CC"/>
</dbReference>
<dbReference type="GeneID" id="18828984"/>
<evidence type="ECO:0000256" key="1">
    <source>
        <dbReference type="ARBA" id="ARBA00006518"/>
    </source>
</evidence>
<dbReference type="Gene3D" id="2.30.29.90">
    <property type="match status" value="1"/>
</dbReference>
<feature type="domain" description="Exocyst complex component Sec3 PIP2-binding N-terminal" evidence="6">
    <location>
        <begin position="39"/>
        <end position="123"/>
    </location>
</feature>
<dbReference type="OrthoDB" id="27109at2759"/>
<feature type="compositionally biased region" description="Basic and acidic residues" evidence="5">
    <location>
        <begin position="487"/>
        <end position="497"/>
    </location>
</feature>
<evidence type="ECO:0000256" key="2">
    <source>
        <dbReference type="ARBA" id="ARBA00022448"/>
    </source>
</evidence>
<dbReference type="Pfam" id="PF15277">
    <property type="entry name" value="Sec3-PIP2_bind"/>
    <property type="match status" value="1"/>
</dbReference>
<keyword evidence="4" id="KW-0175">Coiled coil</keyword>
<dbReference type="GO" id="GO:0005546">
    <property type="term" value="F:phosphatidylinositol-4,5-bisphosphate binding"/>
    <property type="evidence" value="ECO:0007669"/>
    <property type="project" value="TreeGrafter"/>
</dbReference>
<reference evidence="8" key="1">
    <citation type="journal article" date="2012" name="Proc. Natl. Acad. Sci. U.S.A.">
        <title>Genome sequence of the button mushroom Agaricus bisporus reveals mechanisms governing adaptation to a humic-rich ecological niche.</title>
        <authorList>
            <person name="Morin E."/>
            <person name="Kohler A."/>
            <person name="Baker A.R."/>
            <person name="Foulongne-Oriol M."/>
            <person name="Lombard V."/>
            <person name="Nagy L.G."/>
            <person name="Ohm R.A."/>
            <person name="Patyshakuliyeva A."/>
            <person name="Brun A."/>
            <person name="Aerts A.L."/>
            <person name="Bailey A.M."/>
            <person name="Billette C."/>
            <person name="Coutinho P.M."/>
            <person name="Deakin G."/>
            <person name="Doddapaneni H."/>
            <person name="Floudas D."/>
            <person name="Grimwood J."/>
            <person name="Hilden K."/>
            <person name="Kuees U."/>
            <person name="LaButti K.M."/>
            <person name="Lapidus A."/>
            <person name="Lindquist E.A."/>
            <person name="Lucas S.M."/>
            <person name="Murat C."/>
            <person name="Riley R.W."/>
            <person name="Salamov A.A."/>
            <person name="Schmutz J."/>
            <person name="Subramanian V."/>
            <person name="Woesten H.A.B."/>
            <person name="Xu J."/>
            <person name="Eastwood D.C."/>
            <person name="Foster G.D."/>
            <person name="Sonnenberg A.S."/>
            <person name="Cullen D."/>
            <person name="de Vries R.P."/>
            <person name="Lundell T."/>
            <person name="Hibbett D.S."/>
            <person name="Henrissat B."/>
            <person name="Burton K.S."/>
            <person name="Kerrigan R.W."/>
            <person name="Challen M.P."/>
            <person name="Grigoriev I.V."/>
            <person name="Martin F."/>
        </authorList>
    </citation>
    <scope>NUCLEOTIDE SEQUENCE [LARGE SCALE GENOMIC DNA]</scope>
    <source>
        <strain evidence="8">JB137-S8 / ATCC MYA-4627 / FGSC 10392</strain>
    </source>
</reference>
<keyword evidence="2" id="KW-0813">Transport</keyword>
<dbReference type="SMART" id="SM01313">
    <property type="entry name" value="Sec3-PIP2_bind"/>
    <property type="match status" value="1"/>
</dbReference>
<protein>
    <recommendedName>
        <fullName evidence="6">Exocyst complex component Sec3 PIP2-binding N-terminal domain-containing protein</fullName>
    </recommendedName>
</protein>
<evidence type="ECO:0000313" key="8">
    <source>
        <dbReference type="Proteomes" id="UP000008493"/>
    </source>
</evidence>
<dbReference type="OMA" id="NQHVMSA"/>
<proteinExistence type="inferred from homology"/>
<dbReference type="PANTHER" id="PTHR16092:SF14">
    <property type="entry name" value="EXOCYST COMPLEX COMPONENT 1 ISOFORM X1"/>
    <property type="match status" value="1"/>
</dbReference>
<dbReference type="GO" id="GO:0006893">
    <property type="term" value="P:Golgi to plasma membrane transport"/>
    <property type="evidence" value="ECO:0007669"/>
    <property type="project" value="TreeGrafter"/>
</dbReference>